<proteinExistence type="predicted"/>
<gene>
    <name evidence="2" type="ORF">EDC29_102224</name>
</gene>
<organism evidence="2 3">
    <name type="scientific">Marichromatium gracile</name>
    <name type="common">Chromatium gracile</name>
    <dbReference type="NCBI Taxonomy" id="1048"/>
    <lineage>
        <taxon>Bacteria</taxon>
        <taxon>Pseudomonadati</taxon>
        <taxon>Pseudomonadota</taxon>
        <taxon>Gammaproteobacteria</taxon>
        <taxon>Chromatiales</taxon>
        <taxon>Chromatiaceae</taxon>
        <taxon>Marichromatium</taxon>
    </lineage>
</organism>
<accession>A0A4R4AGE8</accession>
<evidence type="ECO:0000313" key="2">
    <source>
        <dbReference type="EMBL" id="TCW38332.1"/>
    </source>
</evidence>
<protein>
    <submittedName>
        <fullName evidence="2">Uncharacterized protein</fullName>
    </submittedName>
</protein>
<name>A0A4R4AGE8_MARGR</name>
<dbReference type="Proteomes" id="UP000295247">
    <property type="component" value="Unassembled WGS sequence"/>
</dbReference>
<dbReference type="EMBL" id="SMDC01000002">
    <property type="protein sequence ID" value="TCW38332.1"/>
    <property type="molecule type" value="Genomic_DNA"/>
</dbReference>
<comment type="caution">
    <text evidence="2">The sequence shown here is derived from an EMBL/GenBank/DDBJ whole genome shotgun (WGS) entry which is preliminary data.</text>
</comment>
<keyword evidence="1" id="KW-0175">Coiled coil</keyword>
<evidence type="ECO:0000256" key="1">
    <source>
        <dbReference type="SAM" id="Coils"/>
    </source>
</evidence>
<reference evidence="2 3" key="1">
    <citation type="submission" date="2019-03" db="EMBL/GenBank/DDBJ databases">
        <title>Genomic Encyclopedia of Type Strains, Phase IV (KMG-IV): sequencing the most valuable type-strain genomes for metagenomic binning, comparative biology and taxonomic classification.</title>
        <authorList>
            <person name="Goeker M."/>
        </authorList>
    </citation>
    <scope>NUCLEOTIDE SEQUENCE [LARGE SCALE GENOMIC DNA]</scope>
    <source>
        <strain evidence="2 3">DSM 203</strain>
    </source>
</reference>
<evidence type="ECO:0000313" key="3">
    <source>
        <dbReference type="Proteomes" id="UP000295247"/>
    </source>
</evidence>
<dbReference type="AlphaFoldDB" id="A0A4R4AGE8"/>
<feature type="coiled-coil region" evidence="1">
    <location>
        <begin position="298"/>
        <end position="325"/>
    </location>
</feature>
<dbReference type="RefSeq" id="WP_132228680.1">
    <property type="nucleotide sequence ID" value="NZ_NRRH01000006.1"/>
</dbReference>
<sequence>MITFKTQFPINSNKSVDDLFETGRIWLAGSPHSTLASKMSNASDIKDNWSTESENEKIRFIKFENGKKLSALRHENIDHSGMRWVTEVACAKSADDFWLSVQLSVDSELPVEKIEHGKRPHIIKTIIREIGGGMDGELPVSDKPIHLKEDQVELAADVITAKAGCQMPVVYVSSDNDGNSHINPAKLSHWLSGMAHVLVEPNRSFSFDLAPLVYRENAYGGAIAIYWPDGIGKWLFLPQGKYLDPKELQISITRKVRDSLLSQRTRRECTWGHIIEQKSRKRIQELRNSGSEKVDEYIAEFDIEIASKIEEIQRLESEVNRLKHSYFGKEDGRPLRTDGVVLSSSEADLYQGERLSLIMEALSRALASSEPHSRRHHVLNDFVNSNSQPCEKDTIIESLKELLRAYREMDSTTKAELMRLGFDIREDGKHYKLTFRNEKRCPFILPKTGSDHRGGLNSFSDIKKRLF</sequence>